<dbReference type="SUPFAM" id="SSF55729">
    <property type="entry name" value="Acyl-CoA N-acyltransferases (Nat)"/>
    <property type="match status" value="1"/>
</dbReference>
<gene>
    <name evidence="4" type="ORF">DWY25_16925</name>
</gene>
<feature type="domain" description="N-acetyltransferase" evidence="3">
    <location>
        <begin position="1"/>
        <end position="162"/>
    </location>
</feature>
<protein>
    <submittedName>
        <fullName evidence="4">GNAT family N-acetyltransferase</fullName>
    </submittedName>
</protein>
<sequence length="163" mass="18631">MRIRQASPQDAQGLAEVHALSWQAAYAGLIEPQFLKTRTLQRSLETFKRNGCTEIWLAEQADKIVGFCRIGREKDNGELLGEIVALYLLPQFQRQGIGKRLMQTGIDQLRQRGYSTIVLWVLKSNVQARQFYEHCGFTAEPVEKTLDMGTPQIVVRYRLTCES</sequence>
<dbReference type="EMBL" id="QRUP01000032">
    <property type="protein sequence ID" value="RGR67407.1"/>
    <property type="molecule type" value="Genomic_DNA"/>
</dbReference>
<dbReference type="RefSeq" id="WP_117896240.1">
    <property type="nucleotide sequence ID" value="NZ_CABJCV010000032.1"/>
</dbReference>
<evidence type="ECO:0000313" key="5">
    <source>
        <dbReference type="Proteomes" id="UP000284178"/>
    </source>
</evidence>
<comment type="caution">
    <text evidence="4">The sequence shown here is derived from an EMBL/GenBank/DDBJ whole genome shotgun (WGS) entry which is preliminary data.</text>
</comment>
<dbReference type="CDD" id="cd04301">
    <property type="entry name" value="NAT_SF"/>
    <property type="match status" value="1"/>
</dbReference>
<dbReference type="GO" id="GO:0016747">
    <property type="term" value="F:acyltransferase activity, transferring groups other than amino-acyl groups"/>
    <property type="evidence" value="ECO:0007669"/>
    <property type="project" value="InterPro"/>
</dbReference>
<proteinExistence type="predicted"/>
<keyword evidence="2" id="KW-0012">Acyltransferase</keyword>
<dbReference type="GeneID" id="83017080"/>
<reference evidence="4 5" key="1">
    <citation type="submission" date="2018-08" db="EMBL/GenBank/DDBJ databases">
        <title>A genome reference for cultivated species of the human gut microbiota.</title>
        <authorList>
            <person name="Zou Y."/>
            <person name="Xue W."/>
            <person name="Luo G."/>
        </authorList>
    </citation>
    <scope>NUCLEOTIDE SEQUENCE [LARGE SCALE GENOMIC DNA]</scope>
    <source>
        <strain evidence="4 5">AF24-29</strain>
    </source>
</reference>
<keyword evidence="5" id="KW-1185">Reference proteome</keyword>
<dbReference type="PROSITE" id="PS51186">
    <property type="entry name" value="GNAT"/>
    <property type="match status" value="1"/>
</dbReference>
<evidence type="ECO:0000256" key="2">
    <source>
        <dbReference type="ARBA" id="ARBA00023315"/>
    </source>
</evidence>
<evidence type="ECO:0000313" key="4">
    <source>
        <dbReference type="EMBL" id="RGR67407.1"/>
    </source>
</evidence>
<dbReference type="Proteomes" id="UP000284178">
    <property type="component" value="Unassembled WGS sequence"/>
</dbReference>
<name>A0A412FGY5_9FIRM</name>
<accession>A0A412FGY5</accession>
<dbReference type="Gene3D" id="3.40.630.30">
    <property type="match status" value="1"/>
</dbReference>
<dbReference type="Pfam" id="PF00583">
    <property type="entry name" value="Acetyltransf_1"/>
    <property type="match status" value="1"/>
</dbReference>
<dbReference type="InterPro" id="IPR050832">
    <property type="entry name" value="Bact_Acetyltransf"/>
</dbReference>
<keyword evidence="1 4" id="KW-0808">Transferase</keyword>
<dbReference type="AlphaFoldDB" id="A0A412FGY5"/>
<dbReference type="PANTHER" id="PTHR43877">
    <property type="entry name" value="AMINOALKYLPHOSPHONATE N-ACETYLTRANSFERASE-RELATED-RELATED"/>
    <property type="match status" value="1"/>
</dbReference>
<organism evidence="4 5">
    <name type="scientific">Holdemania filiformis</name>
    <dbReference type="NCBI Taxonomy" id="61171"/>
    <lineage>
        <taxon>Bacteria</taxon>
        <taxon>Bacillati</taxon>
        <taxon>Bacillota</taxon>
        <taxon>Erysipelotrichia</taxon>
        <taxon>Erysipelotrichales</taxon>
        <taxon>Erysipelotrichaceae</taxon>
        <taxon>Holdemania</taxon>
    </lineage>
</organism>
<dbReference type="InterPro" id="IPR000182">
    <property type="entry name" value="GNAT_dom"/>
</dbReference>
<evidence type="ECO:0000256" key="1">
    <source>
        <dbReference type="ARBA" id="ARBA00022679"/>
    </source>
</evidence>
<evidence type="ECO:0000259" key="3">
    <source>
        <dbReference type="PROSITE" id="PS51186"/>
    </source>
</evidence>
<dbReference type="InterPro" id="IPR016181">
    <property type="entry name" value="Acyl_CoA_acyltransferase"/>
</dbReference>